<sequence>MWKRRKGARPARILPLELCDLCAATFPQDEAKRGYVPDSSSVHPTNDGYDGLRALTACGDEHFEELRRQYLRRPYVQEELWAAKITRVLTTGPPTLTMDQLGCRTGLHEPELRRAIAWHNERMRRYAAEE</sequence>
<evidence type="ECO:0000313" key="1">
    <source>
        <dbReference type="EMBL" id="SDF56041.1"/>
    </source>
</evidence>
<dbReference type="EMBL" id="FNAX01000009">
    <property type="protein sequence ID" value="SDF56041.1"/>
    <property type="molecule type" value="Genomic_DNA"/>
</dbReference>
<dbReference type="Proteomes" id="UP000198614">
    <property type="component" value="Unassembled WGS sequence"/>
</dbReference>
<accession>A0A1G7M321</accession>
<organism evidence="1 2">
    <name type="scientific">Streptomyces griseoaurantiacus</name>
    <dbReference type="NCBI Taxonomy" id="68213"/>
    <lineage>
        <taxon>Bacteria</taxon>
        <taxon>Bacillati</taxon>
        <taxon>Actinomycetota</taxon>
        <taxon>Actinomycetes</taxon>
        <taxon>Kitasatosporales</taxon>
        <taxon>Streptomycetaceae</taxon>
        <taxon>Streptomyces</taxon>
        <taxon>Streptomyces aurantiacus group</taxon>
    </lineage>
</organism>
<dbReference type="OrthoDB" id="3628597at2"/>
<protein>
    <submittedName>
        <fullName evidence="1">Uncharacterized protein</fullName>
    </submittedName>
</protein>
<proteinExistence type="predicted"/>
<dbReference type="AlphaFoldDB" id="A0A1G7M321"/>
<reference evidence="1 2" key="1">
    <citation type="submission" date="2016-10" db="EMBL/GenBank/DDBJ databases">
        <authorList>
            <person name="de Groot N.N."/>
        </authorList>
    </citation>
    <scope>NUCLEOTIDE SEQUENCE [LARGE SCALE GENOMIC DNA]</scope>
    <source>
        <strain evidence="1 2">CGMCC 4.1859</strain>
    </source>
</reference>
<gene>
    <name evidence="1" type="ORF">SAMN05216260_10940</name>
</gene>
<name>A0A1G7M321_9ACTN</name>
<evidence type="ECO:0000313" key="2">
    <source>
        <dbReference type="Proteomes" id="UP000198614"/>
    </source>
</evidence>